<accession>A0A077ZDF4</accession>
<evidence type="ECO:0000256" key="1">
    <source>
        <dbReference type="SAM" id="MobiDB-lite"/>
    </source>
</evidence>
<keyword evidence="3" id="KW-1185">Reference proteome</keyword>
<dbReference type="Proteomes" id="UP000030665">
    <property type="component" value="Unassembled WGS sequence"/>
</dbReference>
<dbReference type="OrthoDB" id="29058at2759"/>
<gene>
    <name evidence="2" type="ORF">TTRE_0000670201</name>
</gene>
<evidence type="ECO:0000313" key="2">
    <source>
        <dbReference type="EMBL" id="CDW58392.1"/>
    </source>
</evidence>
<dbReference type="InterPro" id="IPR007144">
    <property type="entry name" value="SSU_processome_Utp11"/>
</dbReference>
<protein>
    <submittedName>
        <fullName evidence="2">U3 small nucleolar RNA associated</fullName>
    </submittedName>
</protein>
<dbReference type="EMBL" id="HG806325">
    <property type="protein sequence ID" value="CDW58392.1"/>
    <property type="molecule type" value="Genomic_DNA"/>
</dbReference>
<feature type="region of interest" description="Disordered" evidence="1">
    <location>
        <begin position="30"/>
        <end position="59"/>
    </location>
</feature>
<organism evidence="2 3">
    <name type="scientific">Trichuris trichiura</name>
    <name type="common">Whipworm</name>
    <name type="synonym">Trichocephalus trichiurus</name>
    <dbReference type="NCBI Taxonomy" id="36087"/>
    <lineage>
        <taxon>Eukaryota</taxon>
        <taxon>Metazoa</taxon>
        <taxon>Ecdysozoa</taxon>
        <taxon>Nematoda</taxon>
        <taxon>Enoplea</taxon>
        <taxon>Dorylaimia</taxon>
        <taxon>Trichinellida</taxon>
        <taxon>Trichuridae</taxon>
        <taxon>Trichuris</taxon>
    </lineage>
</organism>
<sequence length="159" mass="18228">MHREKPKEKDEDTEKISRILNEFGSIFAGCEKNSQTKEPKKTDSNNEAAQNEADDSSGKALTSFLTSADVKRLSAKLPCPLSRSKLAIAISDLHPDKMALFRELLSRLSVENELRIVAEKIRMKKLLEESEKKGVKPKRVKKGNEERPPVYMWKFERKR</sequence>
<reference evidence="2" key="2">
    <citation type="submission" date="2014-03" db="EMBL/GenBank/DDBJ databases">
        <title>The whipworm genome and dual-species transcriptomics of an intimate host-pathogen interaction.</title>
        <authorList>
            <person name="Foth B.J."/>
            <person name="Tsai I.J."/>
            <person name="Reid A.J."/>
            <person name="Bancroft A.J."/>
            <person name="Nichol S."/>
            <person name="Tracey A."/>
            <person name="Holroyd N."/>
            <person name="Cotton J.A."/>
            <person name="Stanley E.J."/>
            <person name="Zarowiecki M."/>
            <person name="Liu J.Z."/>
            <person name="Huckvale T."/>
            <person name="Cooper P.J."/>
            <person name="Grencis R.K."/>
            <person name="Berriman M."/>
        </authorList>
    </citation>
    <scope>NUCLEOTIDE SEQUENCE [LARGE SCALE GENOMIC DNA]</scope>
</reference>
<dbReference type="GO" id="GO:0006364">
    <property type="term" value="P:rRNA processing"/>
    <property type="evidence" value="ECO:0007669"/>
    <property type="project" value="InterPro"/>
</dbReference>
<reference evidence="2" key="1">
    <citation type="submission" date="2014-01" db="EMBL/GenBank/DDBJ databases">
        <authorList>
            <person name="Aslett M."/>
        </authorList>
    </citation>
    <scope>NUCLEOTIDE SEQUENCE</scope>
</reference>
<dbReference type="Pfam" id="PF03998">
    <property type="entry name" value="Utp11"/>
    <property type="match status" value="1"/>
</dbReference>
<evidence type="ECO:0000313" key="3">
    <source>
        <dbReference type="Proteomes" id="UP000030665"/>
    </source>
</evidence>
<dbReference type="AlphaFoldDB" id="A0A077ZDF4"/>
<feature type="compositionally biased region" description="Basic and acidic residues" evidence="1">
    <location>
        <begin position="34"/>
        <end position="44"/>
    </location>
</feature>
<dbReference type="GO" id="GO:0032040">
    <property type="term" value="C:small-subunit processome"/>
    <property type="evidence" value="ECO:0007669"/>
    <property type="project" value="InterPro"/>
</dbReference>
<dbReference type="STRING" id="36087.A0A077ZDF4"/>
<proteinExistence type="predicted"/>
<name>A0A077ZDF4_TRITR</name>